<proteinExistence type="predicted"/>
<keyword evidence="1" id="KW-0472">Membrane</keyword>
<feature type="transmembrane region" description="Helical" evidence="1">
    <location>
        <begin position="45"/>
        <end position="66"/>
    </location>
</feature>
<dbReference type="AlphaFoldDB" id="A0A1B1EU48"/>
<sequence>MWQNEPDETKEIYYKLYLRKSVNLRNITSLVKMDDLNYLLKRSAISNPFVFVFPTRSFLLISLIYIN</sequence>
<evidence type="ECO:0000313" key="2">
    <source>
        <dbReference type="EMBL" id="ANQ32345.1"/>
    </source>
</evidence>
<keyword evidence="1" id="KW-0812">Transmembrane</keyword>
<organism evidence="2">
    <name type="scientific">Rhizophagus irregularis</name>
    <dbReference type="NCBI Taxonomy" id="588596"/>
    <lineage>
        <taxon>Eukaryota</taxon>
        <taxon>Fungi</taxon>
        <taxon>Fungi incertae sedis</taxon>
        <taxon>Mucoromycota</taxon>
        <taxon>Glomeromycotina</taxon>
        <taxon>Glomeromycetes</taxon>
        <taxon>Glomerales</taxon>
        <taxon>Glomeraceae</taxon>
        <taxon>Rhizophagus</taxon>
    </lineage>
</organism>
<protein>
    <submittedName>
        <fullName evidence="2">MATA-HMG</fullName>
    </submittedName>
</protein>
<name>A0A1B1EU48_9GLOM</name>
<accession>A0A1B1EU48</accession>
<dbReference type="EMBL" id="KT212713">
    <property type="protein sequence ID" value="ANQ32345.1"/>
    <property type="molecule type" value="Genomic_DNA"/>
</dbReference>
<reference evidence="2" key="1">
    <citation type="submission" date="2015-06" db="EMBL/GenBank/DDBJ databases">
        <title>Evolution and Diversity of Sexually-Related Genes in an Arbuscular Mycorrhizal Fungi.</title>
        <authorList>
            <person name="Charron P."/>
            <person name="Marton T."/>
            <person name="Corradi N."/>
        </authorList>
    </citation>
    <scope>NUCLEOTIDE SEQUENCE</scope>
    <source>
        <strain evidence="2">A5</strain>
    </source>
</reference>
<evidence type="ECO:0000256" key="1">
    <source>
        <dbReference type="SAM" id="Phobius"/>
    </source>
</evidence>
<gene>
    <name evidence="2" type="primary">HMG90</name>
</gene>
<keyword evidence="1" id="KW-1133">Transmembrane helix</keyword>